<evidence type="ECO:0000313" key="2">
    <source>
        <dbReference type="Proteomes" id="UP001243375"/>
    </source>
</evidence>
<sequence>MSRSSSISSTSGFVTPQGSILSLPLQDGDDIQNSQGIPYVRSADQDSLNLKDSVNLEAGFVRDDSDFTDTEVTADAKYTQKSSSKSTPEHFLERLSNSSRSSFNDSDRLEEELAELGIYDSELLGEDSSLESESGNNEDWQDLEAGQHDASGSSGLNGKITSKKKAKWKEAEDELRRGGNRSLAELVAPIILAHPLALLPIIPLLPYSFLPAGVVLFVPVFVAIAGLSACAHVVVVYLSRYLKVITFEDILQRATGRHGLMAGRAVQLTGVLLICSAWLRAAHEILLPVLQTIAPHSHFLQSRILWILVFSVLIWPSSFSFFRHSHVVAQLPEYLVILLPMVVFLTIGRTTEIVKAGGLMIVEPETSPDADQLTSLVETLATAVADVRKRSDSGDSTSTVNAGTAVTMITLLFTPHIRTLPIHSTLIKTSRQWFPGACLSASGILVILCLPFALVPYYLLAKEPSFNMPSLRGAGRLAGIFKVLQVGRIDMNGDPAIGEGFETDNWLNFARVCMITLILHSIVLWISQAKDISLRALGIKREGRAKAQRWLSACFWLVVTGIACFGGDFANRLEWLGAACILSVGWLLPAILFIKTFHLANPLSIVFPSEKNPYQVVPDSGLAMLDVNGPEDTPLQDRDTTVNLGGPDMMQDPSTDLLLARKERQLQKRRSGRRMWQDLIVFLGILPMGVFTVFWCVAATVDLVTA</sequence>
<name>A0ACC2XKL6_9TREE</name>
<dbReference type="Proteomes" id="UP001243375">
    <property type="component" value="Unassembled WGS sequence"/>
</dbReference>
<accession>A0ACC2XKL6</accession>
<evidence type="ECO:0000313" key="1">
    <source>
        <dbReference type="EMBL" id="KAJ9123916.1"/>
    </source>
</evidence>
<keyword evidence="2" id="KW-1185">Reference proteome</keyword>
<protein>
    <submittedName>
        <fullName evidence="1">Uncharacterized protein</fullName>
    </submittedName>
</protein>
<gene>
    <name evidence="1" type="ORF">QFC22_000706</name>
</gene>
<proteinExistence type="predicted"/>
<dbReference type="EMBL" id="JASBWU010000002">
    <property type="protein sequence ID" value="KAJ9123916.1"/>
    <property type="molecule type" value="Genomic_DNA"/>
</dbReference>
<reference evidence="1" key="1">
    <citation type="submission" date="2023-04" db="EMBL/GenBank/DDBJ databases">
        <title>Draft Genome sequencing of Naganishia species isolated from polar environments using Oxford Nanopore Technology.</title>
        <authorList>
            <person name="Leo P."/>
            <person name="Venkateswaran K."/>
        </authorList>
    </citation>
    <scope>NUCLEOTIDE SEQUENCE</scope>
    <source>
        <strain evidence="1">MNA-CCFEE 5425</strain>
    </source>
</reference>
<comment type="caution">
    <text evidence="1">The sequence shown here is derived from an EMBL/GenBank/DDBJ whole genome shotgun (WGS) entry which is preliminary data.</text>
</comment>
<organism evidence="1 2">
    <name type="scientific">Naganishia vaughanmartiniae</name>
    <dbReference type="NCBI Taxonomy" id="1424756"/>
    <lineage>
        <taxon>Eukaryota</taxon>
        <taxon>Fungi</taxon>
        <taxon>Dikarya</taxon>
        <taxon>Basidiomycota</taxon>
        <taxon>Agaricomycotina</taxon>
        <taxon>Tremellomycetes</taxon>
        <taxon>Filobasidiales</taxon>
        <taxon>Filobasidiaceae</taxon>
        <taxon>Naganishia</taxon>
    </lineage>
</organism>